<protein>
    <submittedName>
        <fullName evidence="3">Uncharacterized protein</fullName>
    </submittedName>
</protein>
<name>A0A1G9U8U2_9HYPH</name>
<feature type="compositionally biased region" description="Polar residues" evidence="1">
    <location>
        <begin position="60"/>
        <end position="75"/>
    </location>
</feature>
<feature type="compositionally biased region" description="Low complexity" evidence="1">
    <location>
        <begin position="26"/>
        <end position="41"/>
    </location>
</feature>
<keyword evidence="2" id="KW-0732">Signal</keyword>
<evidence type="ECO:0000256" key="1">
    <source>
        <dbReference type="SAM" id="MobiDB-lite"/>
    </source>
</evidence>
<dbReference type="EMBL" id="FNHS01000002">
    <property type="protein sequence ID" value="SDM56361.1"/>
    <property type="molecule type" value="Genomic_DNA"/>
</dbReference>
<accession>A0A1G9U8U2</accession>
<keyword evidence="4" id="KW-1185">Reference proteome</keyword>
<dbReference type="Proteomes" id="UP000198704">
    <property type="component" value="Unassembled WGS sequence"/>
</dbReference>
<reference evidence="4" key="1">
    <citation type="submission" date="2016-10" db="EMBL/GenBank/DDBJ databases">
        <authorList>
            <person name="Varghese N."/>
            <person name="Submissions S."/>
        </authorList>
    </citation>
    <scope>NUCLEOTIDE SEQUENCE [LARGE SCALE GENOMIC DNA]</scope>
    <source>
        <strain evidence="4">BL47</strain>
    </source>
</reference>
<sequence>MLRTKLVLLAALGAMVAGSAWAQQVTTGGAGNTGVTPPATVGGVGPGARDLGPSPITRGNEASPSNSSAPGTTPDVNIGGTPTGGPPGTGGTSGGPSLNGR</sequence>
<evidence type="ECO:0000313" key="4">
    <source>
        <dbReference type="Proteomes" id="UP000198704"/>
    </source>
</evidence>
<evidence type="ECO:0000256" key="2">
    <source>
        <dbReference type="SAM" id="SignalP"/>
    </source>
</evidence>
<dbReference type="STRING" id="582672.SAMN05216360_102452"/>
<feature type="signal peptide" evidence="2">
    <location>
        <begin position="1"/>
        <end position="22"/>
    </location>
</feature>
<evidence type="ECO:0000313" key="3">
    <source>
        <dbReference type="EMBL" id="SDM56361.1"/>
    </source>
</evidence>
<feature type="compositionally biased region" description="Gly residues" evidence="1">
    <location>
        <begin position="81"/>
        <end position="94"/>
    </location>
</feature>
<feature type="chain" id="PRO_5011558020" evidence="2">
    <location>
        <begin position="23"/>
        <end position="101"/>
    </location>
</feature>
<dbReference type="RefSeq" id="WP_244507434.1">
    <property type="nucleotide sequence ID" value="NZ_FNHS01000002.1"/>
</dbReference>
<proteinExistence type="predicted"/>
<feature type="region of interest" description="Disordered" evidence="1">
    <location>
        <begin position="26"/>
        <end position="101"/>
    </location>
</feature>
<organism evidence="3 4">
    <name type="scientific">Methylobacterium phyllostachyos</name>
    <dbReference type="NCBI Taxonomy" id="582672"/>
    <lineage>
        <taxon>Bacteria</taxon>
        <taxon>Pseudomonadati</taxon>
        <taxon>Pseudomonadota</taxon>
        <taxon>Alphaproteobacteria</taxon>
        <taxon>Hyphomicrobiales</taxon>
        <taxon>Methylobacteriaceae</taxon>
        <taxon>Methylobacterium</taxon>
    </lineage>
</organism>
<gene>
    <name evidence="3" type="ORF">SAMN05216360_102452</name>
</gene>
<dbReference type="AlphaFoldDB" id="A0A1G9U8U2"/>